<dbReference type="InterPro" id="IPR011006">
    <property type="entry name" value="CheY-like_superfamily"/>
</dbReference>
<evidence type="ECO:0000256" key="1">
    <source>
        <dbReference type="ARBA" id="ARBA00023015"/>
    </source>
</evidence>
<feature type="domain" description="HTH araC/xylS-type" evidence="5">
    <location>
        <begin position="388"/>
        <end position="487"/>
    </location>
</feature>
<comment type="caution">
    <text evidence="4">Lacks conserved residue(s) required for the propagation of feature annotation.</text>
</comment>
<dbReference type="AlphaFoldDB" id="A0A2V3A8B4"/>
<dbReference type="Gene3D" id="1.10.10.60">
    <property type="entry name" value="Homeodomain-like"/>
    <property type="match status" value="2"/>
</dbReference>
<dbReference type="PANTHER" id="PTHR43280:SF28">
    <property type="entry name" value="HTH-TYPE TRANSCRIPTIONAL ACTIVATOR RHAS"/>
    <property type="match status" value="1"/>
</dbReference>
<organism evidence="7 8">
    <name type="scientific">Cytobacillus oceanisediminis</name>
    <dbReference type="NCBI Taxonomy" id="665099"/>
    <lineage>
        <taxon>Bacteria</taxon>
        <taxon>Bacillati</taxon>
        <taxon>Bacillota</taxon>
        <taxon>Bacilli</taxon>
        <taxon>Bacillales</taxon>
        <taxon>Bacillaceae</taxon>
        <taxon>Cytobacillus</taxon>
    </lineage>
</organism>
<dbReference type="Gene3D" id="3.40.50.2300">
    <property type="match status" value="1"/>
</dbReference>
<dbReference type="PROSITE" id="PS00041">
    <property type="entry name" value="HTH_ARAC_FAMILY_1"/>
    <property type="match status" value="1"/>
</dbReference>
<proteinExistence type="predicted"/>
<evidence type="ECO:0000313" key="7">
    <source>
        <dbReference type="EMBL" id="PWW32411.1"/>
    </source>
</evidence>
<reference evidence="7 8" key="1">
    <citation type="submission" date="2018-05" db="EMBL/GenBank/DDBJ databases">
        <title>Freshwater and sediment microbial communities from various areas in North America, analyzing microbe dynamics in response to fracking.</title>
        <authorList>
            <person name="Lamendella R."/>
        </authorList>
    </citation>
    <scope>NUCLEOTIDE SEQUENCE [LARGE SCALE GENOMIC DNA]</scope>
    <source>
        <strain evidence="7 8">15_TX</strain>
    </source>
</reference>
<dbReference type="GO" id="GO:0000160">
    <property type="term" value="P:phosphorelay signal transduction system"/>
    <property type="evidence" value="ECO:0007669"/>
    <property type="project" value="InterPro"/>
</dbReference>
<evidence type="ECO:0000256" key="3">
    <source>
        <dbReference type="ARBA" id="ARBA00023163"/>
    </source>
</evidence>
<evidence type="ECO:0000259" key="5">
    <source>
        <dbReference type="PROSITE" id="PS01124"/>
    </source>
</evidence>
<evidence type="ECO:0000313" key="8">
    <source>
        <dbReference type="Proteomes" id="UP000247150"/>
    </source>
</evidence>
<dbReference type="Pfam" id="PF12833">
    <property type="entry name" value="HTH_18"/>
    <property type="match status" value="1"/>
</dbReference>
<keyword evidence="3" id="KW-0804">Transcription</keyword>
<dbReference type="CDD" id="cd00156">
    <property type="entry name" value="REC"/>
    <property type="match status" value="1"/>
</dbReference>
<comment type="caution">
    <text evidence="7">The sequence shown here is derived from an EMBL/GenBank/DDBJ whole genome shotgun (WGS) entry which is preliminary data.</text>
</comment>
<dbReference type="InterPro" id="IPR020449">
    <property type="entry name" value="Tscrpt_reg_AraC-type_HTH"/>
</dbReference>
<dbReference type="PANTHER" id="PTHR43280">
    <property type="entry name" value="ARAC-FAMILY TRANSCRIPTIONAL REGULATOR"/>
    <property type="match status" value="1"/>
</dbReference>
<dbReference type="PRINTS" id="PR00032">
    <property type="entry name" value="HTHARAC"/>
</dbReference>
<dbReference type="PROSITE" id="PS01124">
    <property type="entry name" value="HTH_ARAC_FAMILY_2"/>
    <property type="match status" value="1"/>
</dbReference>
<dbReference type="SMART" id="SM00342">
    <property type="entry name" value="HTH_ARAC"/>
    <property type="match status" value="1"/>
</dbReference>
<dbReference type="SUPFAM" id="SSF52172">
    <property type="entry name" value="CheY-like"/>
    <property type="match status" value="1"/>
</dbReference>
<dbReference type="SUPFAM" id="SSF46689">
    <property type="entry name" value="Homeodomain-like"/>
    <property type="match status" value="1"/>
</dbReference>
<feature type="domain" description="Response regulatory" evidence="6">
    <location>
        <begin position="2"/>
        <end position="118"/>
    </location>
</feature>
<dbReference type="Proteomes" id="UP000247150">
    <property type="component" value="Unassembled WGS sequence"/>
</dbReference>
<name>A0A2V3A8B4_9BACI</name>
<dbReference type="InterPro" id="IPR001789">
    <property type="entry name" value="Sig_transdc_resp-reg_receiver"/>
</dbReference>
<dbReference type="RefSeq" id="WP_110063341.1">
    <property type="nucleotide sequence ID" value="NZ_QGTW01000001.1"/>
</dbReference>
<keyword evidence="1" id="KW-0805">Transcription regulation</keyword>
<dbReference type="InterPro" id="IPR018062">
    <property type="entry name" value="HTH_AraC-typ_CS"/>
</dbReference>
<dbReference type="EMBL" id="QGTW01000001">
    <property type="protein sequence ID" value="PWW32411.1"/>
    <property type="molecule type" value="Genomic_DNA"/>
</dbReference>
<dbReference type="GO" id="GO:0003700">
    <property type="term" value="F:DNA-binding transcription factor activity"/>
    <property type="evidence" value="ECO:0007669"/>
    <property type="project" value="InterPro"/>
</dbReference>
<dbReference type="GO" id="GO:0043565">
    <property type="term" value="F:sequence-specific DNA binding"/>
    <property type="evidence" value="ECO:0007669"/>
    <property type="project" value="InterPro"/>
</dbReference>
<evidence type="ECO:0000256" key="4">
    <source>
        <dbReference type="PROSITE-ProRule" id="PRU00169"/>
    </source>
</evidence>
<accession>A0A2V3A8B4</accession>
<evidence type="ECO:0000259" key="6">
    <source>
        <dbReference type="PROSITE" id="PS50110"/>
    </source>
</evidence>
<dbReference type="InterPro" id="IPR018060">
    <property type="entry name" value="HTH_AraC"/>
</dbReference>
<dbReference type="InterPro" id="IPR009057">
    <property type="entry name" value="Homeodomain-like_sf"/>
</dbReference>
<gene>
    <name evidence="7" type="ORF">DFO73_101675</name>
</gene>
<dbReference type="PROSITE" id="PS50110">
    <property type="entry name" value="RESPONSE_REGULATORY"/>
    <property type="match status" value="1"/>
</dbReference>
<sequence>MKILISERDQHERIVIEWLISAYSFPINHVITATTIKETIIMLEKETPDILYIELDMIPNENWASMTRHVKRFCKKVIVVSAEATFERAKQALEWQSIDLLVKPLEPIQIKRCLQMALSNAAIGEQKHSQGSLHNEGYSYRSLFLNDEQHAANITLILLQTENQKVIDLASFLSFYPFREQPVILPLMDAVVCLFRDTGIGYKEEAWKILREWEAVYIEPLAAVIIPSGTEDSPVHDKYLKARSLLEVTFFIGYRQVVLPRDEYECRCEVDPFLTPNEQREWIDMLNSFDKQKIKEWMHNEFLHIHTPFPNPETLRTRLTSILAQIRRFMKTYSLNKQDVEKYYMKIFTEILKNSVLYRIVQEMLLFIYQIIDWAQEAEVDSKNDIIEKGISYIESHYSNPNLSLEKVAEAVGRNPSYYSHVLMNKHGTPFRQLLTTVRVKEAKRLLTGTELSIKEIAYQVGFNNPNYFTRLFKEATSFTPREYRLNK</sequence>
<protein>
    <submittedName>
        <fullName evidence="7">AraC family two component transcriptional regulator</fullName>
    </submittedName>
</protein>
<keyword evidence="2" id="KW-0238">DNA-binding</keyword>
<evidence type="ECO:0000256" key="2">
    <source>
        <dbReference type="ARBA" id="ARBA00023125"/>
    </source>
</evidence>
<dbReference type="OrthoDB" id="2563880at2"/>